<dbReference type="SUPFAM" id="SSF57756">
    <property type="entry name" value="Retrovirus zinc finger-like domains"/>
    <property type="match status" value="1"/>
</dbReference>
<evidence type="ECO:0000313" key="5">
    <source>
        <dbReference type="RefSeq" id="XP_022291094.1"/>
    </source>
</evidence>
<dbReference type="Proteomes" id="UP000694844">
    <property type="component" value="Chromosome 7"/>
</dbReference>
<dbReference type="InterPro" id="IPR001878">
    <property type="entry name" value="Znf_CCHC"/>
</dbReference>
<dbReference type="RefSeq" id="XP_022291094.1">
    <property type="nucleotide sequence ID" value="XM_022435386.1"/>
</dbReference>
<keyword evidence="4" id="KW-1185">Reference proteome</keyword>
<accession>A0A8B8C4C6</accession>
<evidence type="ECO:0000313" key="8">
    <source>
        <dbReference type="RefSeq" id="XP_022329432.1"/>
    </source>
</evidence>
<evidence type="ECO:0000313" key="7">
    <source>
        <dbReference type="RefSeq" id="XP_022310547.1"/>
    </source>
</evidence>
<name>A0A8B8C4C6_CRAVI</name>
<evidence type="ECO:0000313" key="4">
    <source>
        <dbReference type="Proteomes" id="UP000694844"/>
    </source>
</evidence>
<organism evidence="4 7">
    <name type="scientific">Crassostrea virginica</name>
    <name type="common">Eastern oyster</name>
    <dbReference type="NCBI Taxonomy" id="6565"/>
    <lineage>
        <taxon>Eukaryota</taxon>
        <taxon>Metazoa</taxon>
        <taxon>Spiralia</taxon>
        <taxon>Lophotrochozoa</taxon>
        <taxon>Mollusca</taxon>
        <taxon>Bivalvia</taxon>
        <taxon>Autobranchia</taxon>
        <taxon>Pteriomorphia</taxon>
        <taxon>Ostreida</taxon>
        <taxon>Ostreoidea</taxon>
        <taxon>Ostreidae</taxon>
        <taxon>Crassostrea</taxon>
    </lineage>
</organism>
<evidence type="ECO:0000256" key="2">
    <source>
        <dbReference type="SAM" id="MobiDB-lite"/>
    </source>
</evidence>
<feature type="domain" description="CCHC-type" evidence="3">
    <location>
        <begin position="198"/>
        <end position="214"/>
    </location>
</feature>
<dbReference type="RefSeq" id="XP_022329432.1">
    <property type="nucleotide sequence ID" value="XM_022473724.1"/>
</dbReference>
<dbReference type="SMART" id="SM00343">
    <property type="entry name" value="ZnF_C2HC"/>
    <property type="match status" value="1"/>
</dbReference>
<keyword evidence="1" id="KW-0479">Metal-binding</keyword>
<reference evidence="4" key="1">
    <citation type="submission" date="2024-06" db="UniProtKB">
        <authorList>
            <consortium name="RefSeq"/>
        </authorList>
    </citation>
    <scope>NUCLEOTIDE SEQUENCE [LARGE SCALE GENOMIC DNA]</scope>
    <source>
        <tissue evidence="6">Whole sample</tissue>
    </source>
</reference>
<dbReference type="GO" id="GO:0003676">
    <property type="term" value="F:nucleic acid binding"/>
    <property type="evidence" value="ECO:0007669"/>
    <property type="project" value="InterPro"/>
</dbReference>
<dbReference type="GO" id="GO:0008270">
    <property type="term" value="F:zinc ion binding"/>
    <property type="evidence" value="ECO:0007669"/>
    <property type="project" value="UniProtKB-KW"/>
</dbReference>
<dbReference type="Pfam" id="PF00098">
    <property type="entry name" value="zf-CCHC"/>
    <property type="match status" value="1"/>
</dbReference>
<evidence type="ECO:0000313" key="6">
    <source>
        <dbReference type="RefSeq" id="XP_022291640.1"/>
    </source>
</evidence>
<dbReference type="KEGG" id="cvn:111102583"/>
<dbReference type="KEGG" id="cvn:111102973"/>
<dbReference type="Gene3D" id="4.10.60.10">
    <property type="entry name" value="Zinc finger, CCHC-type"/>
    <property type="match status" value="1"/>
</dbReference>
<dbReference type="RefSeq" id="XP_022331655.1">
    <property type="nucleotide sequence ID" value="XM_022475947.1"/>
</dbReference>
<evidence type="ECO:0000256" key="1">
    <source>
        <dbReference type="PROSITE-ProRule" id="PRU00047"/>
    </source>
</evidence>
<dbReference type="RefSeq" id="XP_022291640.1">
    <property type="nucleotide sequence ID" value="XM_022435932.1"/>
</dbReference>
<dbReference type="OrthoDB" id="6155688at2759"/>
<feature type="region of interest" description="Disordered" evidence="2">
    <location>
        <begin position="164"/>
        <end position="220"/>
    </location>
</feature>
<keyword evidence="1" id="KW-0863">Zinc-finger</keyword>
<sequence length="220" mass="25176">MDARQVQNSISEEVNRAVSHQQSELLSSLQDMIDSRLSAFQQNIQHISASQISKIEDNLNEHYVFRKKGNENQYKHEARVLTKLKEAKEHLTSGNIDGLESAKSSIAEGIELVKNRQKVIKLADSSQLGWKVVQEYQANPIADDSEDEKKMYRAQMRAERKVYNGRKRQRFEPYQKKTAAASRMETDEKSSSSGKPGRCFDCGAKGHWSRECPKKDDKKD</sequence>
<dbReference type="InterPro" id="IPR036875">
    <property type="entry name" value="Znf_CCHC_sf"/>
</dbReference>
<dbReference type="Proteomes" id="UP000694844">
    <property type="component" value="Chromosome 1"/>
</dbReference>
<keyword evidence="1" id="KW-0862">Zinc</keyword>
<reference evidence="5 7" key="2">
    <citation type="submission" date="2025-04" db="UniProtKB">
        <authorList>
            <consortium name="RefSeq"/>
        </authorList>
    </citation>
    <scope>IDENTIFICATION</scope>
    <source>
        <tissue evidence="5 7">Whole sample</tissue>
    </source>
</reference>
<gene>
    <name evidence="7" type="primary">LOC111115907</name>
    <name evidence="5" type="synonym">LOC111102583</name>
    <name evidence="6" type="synonym">LOC111102973</name>
    <name evidence="8" type="synonym">LOC111128219</name>
    <name evidence="9" type="synonym">LOC111129509</name>
</gene>
<dbReference type="PROSITE" id="PS50158">
    <property type="entry name" value="ZF_CCHC"/>
    <property type="match status" value="1"/>
</dbReference>
<proteinExistence type="predicted"/>
<feature type="compositionally biased region" description="Basic and acidic residues" evidence="2">
    <location>
        <begin position="208"/>
        <end position="220"/>
    </location>
</feature>
<dbReference type="Proteomes" id="UP000694844">
    <property type="component" value="Chromosome 4"/>
</dbReference>
<protein>
    <submittedName>
        <fullName evidence="5">Uncharacterized protein LOC111102583</fullName>
    </submittedName>
    <submittedName>
        <fullName evidence="6">Uncharacterized protein LOC111102973</fullName>
    </submittedName>
    <submittedName>
        <fullName evidence="7">Uncharacterized protein LOC111115907 isoform X3</fullName>
    </submittedName>
    <submittedName>
        <fullName evidence="8">Uncharacterized protein LOC111128219 isoform X3</fullName>
    </submittedName>
    <submittedName>
        <fullName evidence="9">Uncharacterized protein LOC111129509 isoform X2</fullName>
    </submittedName>
</protein>
<evidence type="ECO:0000313" key="9">
    <source>
        <dbReference type="RefSeq" id="XP_022331655.1"/>
    </source>
</evidence>
<evidence type="ECO:0000259" key="3">
    <source>
        <dbReference type="PROSITE" id="PS50158"/>
    </source>
</evidence>
<dbReference type="GeneID" id="111115907"/>
<dbReference type="AlphaFoldDB" id="A0A8B8C4C6"/>
<dbReference type="RefSeq" id="XP_022310547.1">
    <property type="nucleotide sequence ID" value="XM_022454839.1"/>
</dbReference>